<name>W6Q5J7_PENRF</name>
<proteinExistence type="predicted"/>
<evidence type="ECO:0000313" key="2">
    <source>
        <dbReference type="Proteomes" id="UP000030686"/>
    </source>
</evidence>
<organism evidence="1 2">
    <name type="scientific">Penicillium roqueforti (strain FM164)</name>
    <dbReference type="NCBI Taxonomy" id="1365484"/>
    <lineage>
        <taxon>Eukaryota</taxon>
        <taxon>Fungi</taxon>
        <taxon>Dikarya</taxon>
        <taxon>Ascomycota</taxon>
        <taxon>Pezizomycotina</taxon>
        <taxon>Eurotiomycetes</taxon>
        <taxon>Eurotiomycetidae</taxon>
        <taxon>Eurotiales</taxon>
        <taxon>Aspergillaceae</taxon>
        <taxon>Penicillium</taxon>
    </lineage>
</organism>
<evidence type="ECO:0000313" key="1">
    <source>
        <dbReference type="EMBL" id="CDM29489.1"/>
    </source>
</evidence>
<dbReference type="Proteomes" id="UP000030686">
    <property type="component" value="Unassembled WGS sequence"/>
</dbReference>
<dbReference type="AlphaFoldDB" id="W6Q5J7"/>
<gene>
    <name evidence="1" type="ORF">PROQFM164_S01g003301</name>
</gene>
<dbReference type="OrthoDB" id="10404473at2759"/>
<protein>
    <submittedName>
        <fullName evidence="1">Uncharacterized protein</fullName>
    </submittedName>
</protein>
<reference evidence="1" key="1">
    <citation type="journal article" date="2014" name="Nat. Commun.">
        <title>Multiple recent horizontal transfers of a large genomic region in cheese making fungi.</title>
        <authorList>
            <person name="Cheeseman K."/>
            <person name="Ropars J."/>
            <person name="Renault P."/>
            <person name="Dupont J."/>
            <person name="Gouzy J."/>
            <person name="Branca A."/>
            <person name="Abraham A.L."/>
            <person name="Ceppi M."/>
            <person name="Conseiller E."/>
            <person name="Debuchy R."/>
            <person name="Malagnac F."/>
            <person name="Goarin A."/>
            <person name="Silar P."/>
            <person name="Lacoste S."/>
            <person name="Sallet E."/>
            <person name="Bensimon A."/>
            <person name="Giraud T."/>
            <person name="Brygoo Y."/>
        </authorList>
    </citation>
    <scope>NUCLEOTIDE SEQUENCE [LARGE SCALE GENOMIC DNA]</scope>
    <source>
        <strain evidence="1">FM164</strain>
    </source>
</reference>
<dbReference type="EMBL" id="HG792015">
    <property type="protein sequence ID" value="CDM29489.1"/>
    <property type="molecule type" value="Genomic_DNA"/>
</dbReference>
<sequence>MSTCGRVPSYLPIGTGLGRELAVGIRGGPIRGDHAIPLYRVMQLVNSGRIMYSDWLICQELAAQLYALGVARHLDPPSADETPRAPRQRAAPADVARHCDWLVADPESREFRIESLKARELEV</sequence>
<dbReference type="OMA" id="VNSGRIM"/>
<accession>W6Q5J7</accession>
<keyword evidence="2" id="KW-1185">Reference proteome</keyword>